<dbReference type="RefSeq" id="WP_116416964.1">
    <property type="nucleotide sequence ID" value="NZ_NBXC01000002.1"/>
</dbReference>
<evidence type="ECO:0000256" key="1">
    <source>
        <dbReference type="SAM" id="Phobius"/>
    </source>
</evidence>
<organism evidence="2 3">
    <name type="scientific">Subtercola boreus</name>
    <dbReference type="NCBI Taxonomy" id="120213"/>
    <lineage>
        <taxon>Bacteria</taxon>
        <taxon>Bacillati</taxon>
        <taxon>Actinomycetota</taxon>
        <taxon>Actinomycetes</taxon>
        <taxon>Micrococcales</taxon>
        <taxon>Microbacteriaceae</taxon>
        <taxon>Subtercola</taxon>
    </lineage>
</organism>
<keyword evidence="1" id="KW-1133">Transmembrane helix</keyword>
<keyword evidence="1" id="KW-0472">Membrane</keyword>
<gene>
    <name evidence="2" type="ORF">B7R25_00085</name>
</gene>
<sequence>MTSSATRAGIVIGAVLALTWIAFGFWAFVFVAVAMAIGALVGRVMEGKLDLTALIGAFRGKRSSS</sequence>
<evidence type="ECO:0000313" key="2">
    <source>
        <dbReference type="EMBL" id="RFA29440.1"/>
    </source>
</evidence>
<dbReference type="AlphaFoldDB" id="A0A3E0WDP1"/>
<dbReference type="Proteomes" id="UP000257080">
    <property type="component" value="Unassembled WGS sequence"/>
</dbReference>
<evidence type="ECO:0000313" key="3">
    <source>
        <dbReference type="Proteomes" id="UP000257080"/>
    </source>
</evidence>
<protein>
    <recommendedName>
        <fullName evidence="4">DUF2273 domain-containing protein</fullName>
    </recommendedName>
</protein>
<accession>A0A3E0WDP1</accession>
<name>A0A3E0WDP1_9MICO</name>
<comment type="caution">
    <text evidence="2">The sequence shown here is derived from an EMBL/GenBank/DDBJ whole genome shotgun (WGS) entry which is preliminary data.</text>
</comment>
<dbReference type="EMBL" id="NBXE01000002">
    <property type="protein sequence ID" value="RFA29440.1"/>
    <property type="molecule type" value="Genomic_DNA"/>
</dbReference>
<proteinExistence type="predicted"/>
<reference evidence="2 3" key="1">
    <citation type="submission" date="2017-04" db="EMBL/GenBank/DDBJ databases">
        <title>Comparative genome analysis of Subtercola boreus.</title>
        <authorList>
            <person name="Cho Y.-J."/>
            <person name="Cho A."/>
            <person name="Kim O.-S."/>
            <person name="Lee J.-I."/>
        </authorList>
    </citation>
    <scope>NUCLEOTIDE SEQUENCE [LARGE SCALE GENOMIC DNA]</scope>
    <source>
        <strain evidence="2 3">P28004</strain>
    </source>
</reference>
<dbReference type="Pfam" id="PF10031">
    <property type="entry name" value="DUF2273"/>
    <property type="match status" value="1"/>
</dbReference>
<dbReference type="InterPro" id="IPR018730">
    <property type="entry name" value="DUF2273"/>
</dbReference>
<evidence type="ECO:0008006" key="4">
    <source>
        <dbReference type="Google" id="ProtNLM"/>
    </source>
</evidence>
<keyword evidence="1" id="KW-0812">Transmembrane</keyword>
<feature type="transmembrane region" description="Helical" evidence="1">
    <location>
        <begin position="12"/>
        <end position="41"/>
    </location>
</feature>